<dbReference type="GO" id="GO:0016712">
    <property type="term" value="F:oxidoreductase activity, acting on paired donors, with incorporation or reduction of molecular oxygen, reduced flavin or flavoprotein as one donor, and incorporation of one atom of oxygen"/>
    <property type="evidence" value="ECO:0007669"/>
    <property type="project" value="TreeGrafter"/>
</dbReference>
<dbReference type="SUPFAM" id="SSF56645">
    <property type="entry name" value="Acyl-CoA dehydrogenase NM domain-like"/>
    <property type="match status" value="1"/>
</dbReference>
<keyword evidence="1" id="KW-0560">Oxidoreductase</keyword>
<dbReference type="GO" id="GO:0003995">
    <property type="term" value="F:acyl-CoA dehydrogenase activity"/>
    <property type="evidence" value="ECO:0007669"/>
    <property type="project" value="TreeGrafter"/>
</dbReference>
<proteinExistence type="predicted"/>
<dbReference type="PANTHER" id="PTHR48083:SF19">
    <property type="entry name" value="FLAVIN-DEPENDENT MONOOXYGENASE, OXYGENASE SUBUNIT HSAA"/>
    <property type="match status" value="1"/>
</dbReference>
<dbReference type="GO" id="GO:0050660">
    <property type="term" value="F:flavin adenine dinucleotide binding"/>
    <property type="evidence" value="ECO:0007669"/>
    <property type="project" value="InterPro"/>
</dbReference>
<dbReference type="GO" id="GO:0005737">
    <property type="term" value="C:cytoplasm"/>
    <property type="evidence" value="ECO:0007669"/>
    <property type="project" value="TreeGrafter"/>
</dbReference>
<evidence type="ECO:0000256" key="1">
    <source>
        <dbReference type="ARBA" id="ARBA00023002"/>
    </source>
</evidence>
<dbReference type="Proteomes" id="UP000003448">
    <property type="component" value="Unassembled WGS sequence"/>
</dbReference>
<dbReference type="InterPro" id="IPR050741">
    <property type="entry name" value="Acyl-CoA_dehydrogenase"/>
</dbReference>
<dbReference type="Gene3D" id="1.10.540.10">
    <property type="entry name" value="Acyl-CoA dehydrogenase/oxidase, N-terminal domain"/>
    <property type="match status" value="1"/>
</dbReference>
<evidence type="ECO:0000313" key="3">
    <source>
        <dbReference type="EMBL" id="CCH17057.1"/>
    </source>
</evidence>
<name>I0KZR0_9ACTN</name>
<feature type="domain" description="Acyl-CoA dehydrogenase C-terminal" evidence="2">
    <location>
        <begin position="241"/>
        <end position="370"/>
    </location>
</feature>
<gene>
    <name evidence="3" type="ORF">MILUP08_41976</name>
</gene>
<dbReference type="InterPro" id="IPR046373">
    <property type="entry name" value="Acyl-CoA_Oxase/DH_mid-dom_sf"/>
</dbReference>
<dbReference type="Gene3D" id="1.20.140.10">
    <property type="entry name" value="Butyryl-CoA Dehydrogenase, subunit A, domain 3"/>
    <property type="match status" value="1"/>
</dbReference>
<dbReference type="RefSeq" id="WP_007457444.1">
    <property type="nucleotide sequence ID" value="NZ_HF570108.1"/>
</dbReference>
<dbReference type="eggNOG" id="COG1960">
    <property type="taxonomic scope" value="Bacteria"/>
</dbReference>
<dbReference type="PIRSF" id="PIRSF016578">
    <property type="entry name" value="HsaA"/>
    <property type="match status" value="1"/>
</dbReference>
<evidence type="ECO:0000259" key="2">
    <source>
        <dbReference type="Pfam" id="PF08028"/>
    </source>
</evidence>
<dbReference type="EMBL" id="CAIE01000017">
    <property type="protein sequence ID" value="CCH17057.1"/>
    <property type="molecule type" value="Genomic_DNA"/>
</dbReference>
<sequence length="393" mass="42597">MQTTETSHRTDLTKRAADIVPVLRKNSLWQEENRRLADESVEAMTAAGIFRMRTAARFGGYEADAHTLLDVGIELGRGDGAAAFDVAAWWITSWNVGLFPDEVQDEIFADPDARISGTLALNGTGVPKDGGIVVNGRWAFNSGAAHSGWKLLSTLLIPSDGEPEPVMAVVPMSALRIVDDWHVSALSGTGSVTAVAEDVFVPGSNVMRIAAFTAGEYASERNRDLPMFQSPLVAAVAASTSGKMIGMARAAEEQFYARINERPISNTNYERQADAPITHLQAADAALKIDEAEGHARRLATLVDERGLTREPWTIRDRAYARAVAGRVPQLTAEAVDILAGACGASSIYTREPIQRIRRDVRAVTLHALHLPTTTMELYGRVLCGLEPNTFFI</sequence>
<dbReference type="InterPro" id="IPR036250">
    <property type="entry name" value="AcylCo_DH-like_C"/>
</dbReference>
<protein>
    <submittedName>
        <fullName evidence="3">Acyl-CoA dehydrogenase-like protein</fullName>
    </submittedName>
</protein>
<dbReference type="PANTHER" id="PTHR48083">
    <property type="entry name" value="MEDIUM-CHAIN SPECIFIC ACYL-COA DEHYDROGENASE, MITOCHONDRIAL-RELATED"/>
    <property type="match status" value="1"/>
</dbReference>
<comment type="caution">
    <text evidence="3">The sequence shown here is derived from an EMBL/GenBank/DDBJ whole genome shotgun (WGS) entry which is preliminary data.</text>
</comment>
<dbReference type="Pfam" id="PF08028">
    <property type="entry name" value="Acyl-CoA_dh_2"/>
    <property type="match status" value="1"/>
</dbReference>
<organism evidence="3 4">
    <name type="scientific">Micromonospora lupini str. Lupac 08</name>
    <dbReference type="NCBI Taxonomy" id="1150864"/>
    <lineage>
        <taxon>Bacteria</taxon>
        <taxon>Bacillati</taxon>
        <taxon>Actinomycetota</taxon>
        <taxon>Actinomycetes</taxon>
        <taxon>Micromonosporales</taxon>
        <taxon>Micromonosporaceae</taxon>
        <taxon>Micromonospora</taxon>
    </lineage>
</organism>
<dbReference type="GO" id="GO:0033539">
    <property type="term" value="P:fatty acid beta-oxidation using acyl-CoA dehydrogenase"/>
    <property type="evidence" value="ECO:0007669"/>
    <property type="project" value="TreeGrafter"/>
</dbReference>
<accession>I0KZR0</accession>
<dbReference type="InterPro" id="IPR009100">
    <property type="entry name" value="AcylCoA_DH/oxidase_NM_dom_sf"/>
</dbReference>
<dbReference type="Gene3D" id="2.40.110.10">
    <property type="entry name" value="Butyryl-CoA Dehydrogenase, subunit A, domain 2"/>
    <property type="match status" value="1"/>
</dbReference>
<keyword evidence="4" id="KW-1185">Reference proteome</keyword>
<evidence type="ECO:0000313" key="4">
    <source>
        <dbReference type="Proteomes" id="UP000003448"/>
    </source>
</evidence>
<reference evidence="4" key="1">
    <citation type="journal article" date="2012" name="J. Bacteriol.">
        <title>Genome Sequence of Micromonospora lupini Lupac 08, Isolated from Root Nodules of Lupinus angustifolius.</title>
        <authorList>
            <person name="Alonso-Vega P."/>
            <person name="Normand P."/>
            <person name="Bacigalupe R."/>
            <person name="Pujic P."/>
            <person name="Lajus A."/>
            <person name="Vallenet D."/>
            <person name="Carro L."/>
            <person name="Coll P."/>
            <person name="Trujillo M.E."/>
        </authorList>
    </citation>
    <scope>NUCLEOTIDE SEQUENCE [LARGE SCALE GENOMIC DNA]</scope>
    <source>
        <strain evidence="4">Lupac 08</strain>
    </source>
</reference>
<dbReference type="InterPro" id="IPR037069">
    <property type="entry name" value="AcylCoA_DH/ox_N_sf"/>
</dbReference>
<dbReference type="STRING" id="1150864.MILUP08_41976"/>
<dbReference type="SUPFAM" id="SSF47203">
    <property type="entry name" value="Acyl-CoA dehydrogenase C-terminal domain-like"/>
    <property type="match status" value="1"/>
</dbReference>
<dbReference type="InterPro" id="IPR013107">
    <property type="entry name" value="Acyl-CoA_DH_C"/>
</dbReference>
<dbReference type="AlphaFoldDB" id="I0KZR0"/>